<evidence type="ECO:0000313" key="2">
    <source>
        <dbReference type="Proteomes" id="UP000260773"/>
    </source>
</evidence>
<name>A0A3E2TIG5_9FIRM</name>
<sequence>MIKVNLQNTAVQNMLTGQNTLDSVFIDGNSILFIEKPEYLKQLYRDEIKARAIKVNLKVAREEIHKRTQDDRYNNLDDMETLKKFRAQTDELRETEKEYRRMLGECENVKMIPVYSGTKLDVTTGDSVEVKQAEFEDYIETEGNKARMVLDILALDADRLERDCQWLQTKGCDINIMTTPGAPLAVEGGTLEEAIAALIEEKAA</sequence>
<gene>
    <name evidence="1" type="ORF">DW070_13670</name>
</gene>
<reference evidence="1 2" key="1">
    <citation type="submission" date="2018-08" db="EMBL/GenBank/DDBJ databases">
        <title>A genome reference for cultivated species of the human gut microbiota.</title>
        <authorList>
            <person name="Zou Y."/>
            <person name="Xue W."/>
            <person name="Luo G."/>
        </authorList>
    </citation>
    <scope>NUCLEOTIDE SEQUENCE [LARGE SCALE GENOMIC DNA]</scope>
    <source>
        <strain evidence="1 2">AF45-17</strain>
    </source>
</reference>
<protein>
    <submittedName>
        <fullName evidence="1">Uncharacterized protein</fullName>
    </submittedName>
</protein>
<accession>A0A3E2TIG5</accession>
<dbReference type="EMBL" id="QVEP01000043">
    <property type="protein sequence ID" value="RGB75753.1"/>
    <property type="molecule type" value="Genomic_DNA"/>
</dbReference>
<organism evidence="1 2">
    <name type="scientific">Coprococcus catus</name>
    <dbReference type="NCBI Taxonomy" id="116085"/>
    <lineage>
        <taxon>Bacteria</taxon>
        <taxon>Bacillati</taxon>
        <taxon>Bacillota</taxon>
        <taxon>Clostridia</taxon>
        <taxon>Lachnospirales</taxon>
        <taxon>Lachnospiraceae</taxon>
        <taxon>Coprococcus</taxon>
    </lineage>
</organism>
<comment type="caution">
    <text evidence="1">The sequence shown here is derived from an EMBL/GenBank/DDBJ whole genome shotgun (WGS) entry which is preliminary data.</text>
</comment>
<dbReference type="AlphaFoldDB" id="A0A3E2TIG5"/>
<proteinExistence type="predicted"/>
<dbReference type="Proteomes" id="UP000260773">
    <property type="component" value="Unassembled WGS sequence"/>
</dbReference>
<evidence type="ECO:0000313" key="1">
    <source>
        <dbReference type="EMBL" id="RGB75753.1"/>
    </source>
</evidence>
<dbReference type="RefSeq" id="WP_015513182.1">
    <property type="nucleotide sequence ID" value="NZ_JAQCWV010000011.1"/>
</dbReference>